<dbReference type="InterPro" id="IPR011075">
    <property type="entry name" value="TetR_C"/>
</dbReference>
<proteinExistence type="predicted"/>
<dbReference type="PANTHER" id="PTHR30055">
    <property type="entry name" value="HTH-TYPE TRANSCRIPTIONAL REGULATOR RUTR"/>
    <property type="match status" value="1"/>
</dbReference>
<organism evidence="6 7">
    <name type="scientific">Planomonospora alba</name>
    <dbReference type="NCBI Taxonomy" id="161354"/>
    <lineage>
        <taxon>Bacteria</taxon>
        <taxon>Bacillati</taxon>
        <taxon>Actinomycetota</taxon>
        <taxon>Actinomycetes</taxon>
        <taxon>Streptosporangiales</taxon>
        <taxon>Streptosporangiaceae</taxon>
        <taxon>Planomonospora</taxon>
    </lineage>
</organism>
<sequence length="182" mass="19920">MARKPDPEVDLRIKQAAATLIFTKGLDFTMDEVAQVASVGRASVFRRYAGKRDLLLDALGSAMDAQVTMPDTGSFAGDLRVVVSETLDAWQASAPVVRQIYGEAGRDPAVAEIMRSAMRSRMERSWGIYERALARGEVRADADLWLLSDMLVGLVVYRGLLEKPPPSADEVVEALLHGFAPR</sequence>
<evidence type="ECO:0000313" key="6">
    <source>
        <dbReference type="EMBL" id="GAA3132964.1"/>
    </source>
</evidence>
<evidence type="ECO:0000256" key="4">
    <source>
        <dbReference type="PROSITE-ProRule" id="PRU00335"/>
    </source>
</evidence>
<dbReference type="Gene3D" id="1.10.10.60">
    <property type="entry name" value="Homeodomain-like"/>
    <property type="match status" value="1"/>
</dbReference>
<keyword evidence="2 4" id="KW-0238">DNA-binding</keyword>
<dbReference type="RefSeq" id="WP_344858876.1">
    <property type="nucleotide sequence ID" value="NZ_BAAAUT010000016.1"/>
</dbReference>
<name>A0ABP6N0W2_9ACTN</name>
<feature type="domain" description="HTH tetR-type" evidence="5">
    <location>
        <begin position="7"/>
        <end position="66"/>
    </location>
</feature>
<comment type="caution">
    <text evidence="6">The sequence shown here is derived from an EMBL/GenBank/DDBJ whole genome shotgun (WGS) entry which is preliminary data.</text>
</comment>
<dbReference type="Proteomes" id="UP001500320">
    <property type="component" value="Unassembled WGS sequence"/>
</dbReference>
<dbReference type="Pfam" id="PF00440">
    <property type="entry name" value="TetR_N"/>
    <property type="match status" value="1"/>
</dbReference>
<dbReference type="PANTHER" id="PTHR30055:SF148">
    <property type="entry name" value="TETR-FAMILY TRANSCRIPTIONAL REGULATOR"/>
    <property type="match status" value="1"/>
</dbReference>
<feature type="DNA-binding region" description="H-T-H motif" evidence="4">
    <location>
        <begin position="29"/>
        <end position="48"/>
    </location>
</feature>
<evidence type="ECO:0000256" key="2">
    <source>
        <dbReference type="ARBA" id="ARBA00023125"/>
    </source>
</evidence>
<reference evidence="7" key="1">
    <citation type="journal article" date="2019" name="Int. J. Syst. Evol. Microbiol.">
        <title>The Global Catalogue of Microorganisms (GCM) 10K type strain sequencing project: providing services to taxonomists for standard genome sequencing and annotation.</title>
        <authorList>
            <consortium name="The Broad Institute Genomics Platform"/>
            <consortium name="The Broad Institute Genome Sequencing Center for Infectious Disease"/>
            <person name="Wu L."/>
            <person name="Ma J."/>
        </authorList>
    </citation>
    <scope>NUCLEOTIDE SEQUENCE [LARGE SCALE GENOMIC DNA]</scope>
    <source>
        <strain evidence="7">JCM 9373</strain>
    </source>
</reference>
<keyword evidence="1" id="KW-0805">Transcription regulation</keyword>
<evidence type="ECO:0000256" key="1">
    <source>
        <dbReference type="ARBA" id="ARBA00023015"/>
    </source>
</evidence>
<dbReference type="Gene3D" id="1.10.357.10">
    <property type="entry name" value="Tetracycline Repressor, domain 2"/>
    <property type="match status" value="1"/>
</dbReference>
<evidence type="ECO:0000256" key="3">
    <source>
        <dbReference type="ARBA" id="ARBA00023163"/>
    </source>
</evidence>
<evidence type="ECO:0000313" key="7">
    <source>
        <dbReference type="Proteomes" id="UP001500320"/>
    </source>
</evidence>
<dbReference type="SUPFAM" id="SSF46689">
    <property type="entry name" value="Homeodomain-like"/>
    <property type="match status" value="1"/>
</dbReference>
<dbReference type="InterPro" id="IPR009057">
    <property type="entry name" value="Homeodomain-like_sf"/>
</dbReference>
<dbReference type="PROSITE" id="PS50977">
    <property type="entry name" value="HTH_TETR_2"/>
    <property type="match status" value="1"/>
</dbReference>
<evidence type="ECO:0000259" key="5">
    <source>
        <dbReference type="PROSITE" id="PS50977"/>
    </source>
</evidence>
<dbReference type="Pfam" id="PF16859">
    <property type="entry name" value="TetR_C_11"/>
    <property type="match status" value="1"/>
</dbReference>
<dbReference type="InterPro" id="IPR001647">
    <property type="entry name" value="HTH_TetR"/>
</dbReference>
<dbReference type="SUPFAM" id="SSF48498">
    <property type="entry name" value="Tetracyclin repressor-like, C-terminal domain"/>
    <property type="match status" value="1"/>
</dbReference>
<accession>A0ABP6N0W2</accession>
<keyword evidence="3" id="KW-0804">Transcription</keyword>
<gene>
    <name evidence="6" type="ORF">GCM10010466_24470</name>
</gene>
<dbReference type="InterPro" id="IPR050109">
    <property type="entry name" value="HTH-type_TetR-like_transc_reg"/>
</dbReference>
<keyword evidence="7" id="KW-1185">Reference proteome</keyword>
<dbReference type="InterPro" id="IPR036271">
    <property type="entry name" value="Tet_transcr_reg_TetR-rel_C_sf"/>
</dbReference>
<protein>
    <submittedName>
        <fullName evidence="6">TetR/AcrR family transcriptional regulator</fullName>
    </submittedName>
</protein>
<dbReference type="EMBL" id="BAAAUT010000016">
    <property type="protein sequence ID" value="GAA3132964.1"/>
    <property type="molecule type" value="Genomic_DNA"/>
</dbReference>